<keyword evidence="3" id="KW-1185">Reference proteome</keyword>
<dbReference type="OrthoDB" id="4191216at2759"/>
<proteinExistence type="predicted"/>
<dbReference type="AlphaFoldDB" id="A0A179UBR1"/>
<dbReference type="KEGG" id="bgh:BDBG_16298"/>
<name>A0A179UBR1_BLAGS</name>
<feature type="region of interest" description="Disordered" evidence="1">
    <location>
        <begin position="142"/>
        <end position="199"/>
    </location>
</feature>
<dbReference type="VEuPathDB" id="FungiDB:BDBG_16298"/>
<dbReference type="EMBL" id="GG657449">
    <property type="protein sequence ID" value="OAT04597.1"/>
    <property type="molecule type" value="Genomic_DNA"/>
</dbReference>
<dbReference type="RefSeq" id="XP_031576267.1">
    <property type="nucleotide sequence ID" value="XM_031724282.1"/>
</dbReference>
<evidence type="ECO:0000313" key="3">
    <source>
        <dbReference type="Proteomes" id="UP000002038"/>
    </source>
</evidence>
<sequence length="234" mass="26922">MPEFSAEFLIQNENLWKSAVESLLNTTILSERDEKWGKFILHDIPVEIFDCEEGMLLLKNELEEYNFIQLRKEPLKHSVQTVKDMNTLQSHVLETQNVHSVPEIIKLVSINVKHAQKEVKFVNILCLSALIAKKNMHLAQKNNWRKDEAQSQSRTEEKSQASKLTTASSKRRNSQLSKSSNFNSPVKCKQNLNPQTPVKIRELRNDSGDKLDIMQAVEIPTFQNSYNLLSDDSD</sequence>
<dbReference type="GeneID" id="42528470"/>
<reference evidence="3" key="1">
    <citation type="journal article" date="2015" name="PLoS Genet.">
        <title>The dynamic genome and transcriptome of the human fungal pathogen Blastomyces and close relative Emmonsia.</title>
        <authorList>
            <person name="Munoz J.F."/>
            <person name="Gauthier G.M."/>
            <person name="Desjardins C.A."/>
            <person name="Gallo J.E."/>
            <person name="Holder J."/>
            <person name="Sullivan T.D."/>
            <person name="Marty A.J."/>
            <person name="Carmen J.C."/>
            <person name="Chen Z."/>
            <person name="Ding L."/>
            <person name="Gujja S."/>
            <person name="Magrini V."/>
            <person name="Misas E."/>
            <person name="Mitreva M."/>
            <person name="Priest M."/>
            <person name="Saif S."/>
            <person name="Whiston E.A."/>
            <person name="Young S."/>
            <person name="Zeng Q."/>
            <person name="Goldman W.E."/>
            <person name="Mardis E.R."/>
            <person name="Taylor J.W."/>
            <person name="McEwen J.G."/>
            <person name="Clay O.K."/>
            <person name="Klein B.S."/>
            <person name="Cuomo C.A."/>
        </authorList>
    </citation>
    <scope>NUCLEOTIDE SEQUENCE [LARGE SCALE GENOMIC DNA]</scope>
    <source>
        <strain evidence="3">SLH14081</strain>
    </source>
</reference>
<feature type="compositionally biased region" description="Polar residues" evidence="1">
    <location>
        <begin position="161"/>
        <end position="196"/>
    </location>
</feature>
<accession>A0A179UBR1</accession>
<evidence type="ECO:0000256" key="1">
    <source>
        <dbReference type="SAM" id="MobiDB-lite"/>
    </source>
</evidence>
<feature type="compositionally biased region" description="Basic and acidic residues" evidence="1">
    <location>
        <begin position="144"/>
        <end position="160"/>
    </location>
</feature>
<gene>
    <name evidence="2" type="ORF">BDBG_16298</name>
</gene>
<evidence type="ECO:0000313" key="2">
    <source>
        <dbReference type="EMBL" id="OAT04597.1"/>
    </source>
</evidence>
<protein>
    <submittedName>
        <fullName evidence="2">Uncharacterized protein</fullName>
    </submittedName>
</protein>
<dbReference type="Proteomes" id="UP000002038">
    <property type="component" value="Unassembled WGS sequence"/>
</dbReference>
<organism evidence="2 3">
    <name type="scientific">Blastomyces gilchristii (strain SLH14081)</name>
    <name type="common">Blastomyces dermatitidis</name>
    <dbReference type="NCBI Taxonomy" id="559298"/>
    <lineage>
        <taxon>Eukaryota</taxon>
        <taxon>Fungi</taxon>
        <taxon>Dikarya</taxon>
        <taxon>Ascomycota</taxon>
        <taxon>Pezizomycotina</taxon>
        <taxon>Eurotiomycetes</taxon>
        <taxon>Eurotiomycetidae</taxon>
        <taxon>Onygenales</taxon>
        <taxon>Ajellomycetaceae</taxon>
        <taxon>Blastomyces</taxon>
    </lineage>
</organism>